<accession>A0A8X6RKQ9</accession>
<protein>
    <submittedName>
        <fullName evidence="1">Uncharacterized protein</fullName>
    </submittedName>
</protein>
<proteinExistence type="predicted"/>
<evidence type="ECO:0000313" key="1">
    <source>
        <dbReference type="EMBL" id="GFX93351.1"/>
    </source>
</evidence>
<organism evidence="1 2">
    <name type="scientific">Trichonephila clavipes</name>
    <name type="common">Golden silk orbweaver</name>
    <name type="synonym">Nephila clavipes</name>
    <dbReference type="NCBI Taxonomy" id="2585209"/>
    <lineage>
        <taxon>Eukaryota</taxon>
        <taxon>Metazoa</taxon>
        <taxon>Ecdysozoa</taxon>
        <taxon>Arthropoda</taxon>
        <taxon>Chelicerata</taxon>
        <taxon>Arachnida</taxon>
        <taxon>Araneae</taxon>
        <taxon>Araneomorphae</taxon>
        <taxon>Entelegynae</taxon>
        <taxon>Araneoidea</taxon>
        <taxon>Nephilidae</taxon>
        <taxon>Trichonephila</taxon>
    </lineage>
</organism>
<sequence>MMLSILQYQVFPDRSRQKEAPDWTPGVKVSFCKTAVDYFPGNSSSRHSSKVTRRLRSHFPPVSSCA</sequence>
<gene>
    <name evidence="1" type="ORF">TNCV_151571</name>
</gene>
<reference evidence="1" key="1">
    <citation type="submission" date="2020-08" db="EMBL/GenBank/DDBJ databases">
        <title>Multicomponent nature underlies the extraordinary mechanical properties of spider dragline silk.</title>
        <authorList>
            <person name="Kono N."/>
            <person name="Nakamura H."/>
            <person name="Mori M."/>
            <person name="Yoshida Y."/>
            <person name="Ohtoshi R."/>
            <person name="Malay A.D."/>
            <person name="Moran D.A.P."/>
            <person name="Tomita M."/>
            <person name="Numata K."/>
            <person name="Arakawa K."/>
        </authorList>
    </citation>
    <scope>NUCLEOTIDE SEQUENCE</scope>
</reference>
<evidence type="ECO:0000313" key="2">
    <source>
        <dbReference type="Proteomes" id="UP000887159"/>
    </source>
</evidence>
<name>A0A8X6RKQ9_TRICX</name>
<dbReference type="AlphaFoldDB" id="A0A8X6RKQ9"/>
<comment type="caution">
    <text evidence="1">The sequence shown here is derived from an EMBL/GenBank/DDBJ whole genome shotgun (WGS) entry which is preliminary data.</text>
</comment>
<keyword evidence="2" id="KW-1185">Reference proteome</keyword>
<dbReference type="EMBL" id="BMAU01021173">
    <property type="protein sequence ID" value="GFX93351.1"/>
    <property type="molecule type" value="Genomic_DNA"/>
</dbReference>
<dbReference type="Proteomes" id="UP000887159">
    <property type="component" value="Unassembled WGS sequence"/>
</dbReference>